<sequence length="729" mass="77647">MFDYSDLMTYVLLLLKKMDVPPEDQTVEMRDLIRKTNTSQNVPVRLASDLSGKDPFCTVLAETRLGAIVSDFGSGIHRVSVIDSTGKVIGLLSQSLALDYLMRHLSEFPKLQPVMQQTIEELGLARNKVLSVNGKAKVLDALVSMSKNSVSSLAILDDQGVLLGNISMTDIQHVMRDLKTSWLWLSCFQFVAKIRQEQGVERGEDQYPVMDVTASSTFGYALSKLQATRVHRLWVANEMGLVVGVVSLTDVFKVLTAHLDSLLSTVSASITCALPAGGTYKAGDSIILDWGSDGTAPVVTDIRAINGTLYCNGNNAQIASVTIPNFTGPYNWTVPGVGNATSIGGSIGSCPLNAFHIEYMGSAAGFLGISLIPWGPIRCGTITILPAPNGTLTTTTTAMPSTTMSATSSETATPTNSSNDTSNSGLSTTVIAVIAAVLAIIVTLSIVAVVVCVRRRRRRRNLNNALKPWSSSNPTRFTEVSSMDDTSYRHSGSNAMTSIAATGAGVIAAAGAGVDVESSYELKPQPTLPQTDELSYYPDDGDYGASGFQQQQQQLLQHNHHGYNQQGYGGYNDNDSYYNPYYASGAGLGLGATAVATVEGGIMNQSNPSFYNVGQTTTPGGQIQSTYAHDRFQGNDLSQQPLYGYLPPPPQLNPSPSSSTQSYARAGLTNVESSQPSGTGSTLTSLPLVDSASSSPKRAPQTTSVMQEMGRREAEMADGQDDITVSSPR</sequence>
<dbReference type="Proteomes" id="UP000738325">
    <property type="component" value="Unassembled WGS sequence"/>
</dbReference>
<evidence type="ECO:0000256" key="3">
    <source>
        <dbReference type="PROSITE-ProRule" id="PRU00703"/>
    </source>
</evidence>
<proteinExistence type="predicted"/>
<dbReference type="Pfam" id="PF00571">
    <property type="entry name" value="CBS"/>
    <property type="match status" value="2"/>
</dbReference>
<evidence type="ECO:0000313" key="7">
    <source>
        <dbReference type="EMBL" id="KAG0325675.1"/>
    </source>
</evidence>
<feature type="transmembrane region" description="Helical" evidence="5">
    <location>
        <begin position="430"/>
        <end position="453"/>
    </location>
</feature>
<feature type="compositionally biased region" description="Polar residues" evidence="4">
    <location>
        <begin position="469"/>
        <end position="491"/>
    </location>
</feature>
<keyword evidence="5" id="KW-0812">Transmembrane</keyword>
<keyword evidence="5" id="KW-1133">Transmembrane helix</keyword>
<evidence type="ECO:0000256" key="5">
    <source>
        <dbReference type="SAM" id="Phobius"/>
    </source>
</evidence>
<dbReference type="CDD" id="cd02205">
    <property type="entry name" value="CBS_pair_SF"/>
    <property type="match status" value="2"/>
</dbReference>
<evidence type="ECO:0000256" key="4">
    <source>
        <dbReference type="SAM" id="MobiDB-lite"/>
    </source>
</evidence>
<feature type="region of interest" description="Disordered" evidence="4">
    <location>
        <begin position="635"/>
        <end position="729"/>
    </location>
</feature>
<feature type="domain" description="CBS" evidence="6">
    <location>
        <begin position="204"/>
        <end position="261"/>
    </location>
</feature>
<gene>
    <name evidence="7" type="primary">SDS23_1</name>
    <name evidence="7" type="ORF">BGZ99_000323</name>
</gene>
<comment type="caution">
    <text evidence="7">The sequence shown here is derived from an EMBL/GenBank/DDBJ whole genome shotgun (WGS) entry which is preliminary data.</text>
</comment>
<keyword evidence="5" id="KW-0472">Membrane</keyword>
<dbReference type="Gene3D" id="3.10.580.10">
    <property type="entry name" value="CBS-domain"/>
    <property type="match status" value="2"/>
</dbReference>
<organism evidence="7 8">
    <name type="scientific">Dissophora globulifera</name>
    <dbReference type="NCBI Taxonomy" id="979702"/>
    <lineage>
        <taxon>Eukaryota</taxon>
        <taxon>Fungi</taxon>
        <taxon>Fungi incertae sedis</taxon>
        <taxon>Mucoromycota</taxon>
        <taxon>Mortierellomycotina</taxon>
        <taxon>Mortierellomycetes</taxon>
        <taxon>Mortierellales</taxon>
        <taxon>Mortierellaceae</taxon>
        <taxon>Dissophora</taxon>
    </lineage>
</organism>
<dbReference type="PANTHER" id="PTHR13780:SF36">
    <property type="entry name" value="CBS DOMAIN-CONTAINING PROTEIN"/>
    <property type="match status" value="1"/>
</dbReference>
<dbReference type="InterPro" id="IPR050511">
    <property type="entry name" value="AMPK_gamma/SDS23_families"/>
</dbReference>
<dbReference type="GO" id="GO:0004865">
    <property type="term" value="F:protein serine/threonine phosphatase inhibitor activity"/>
    <property type="evidence" value="ECO:0007669"/>
    <property type="project" value="TreeGrafter"/>
</dbReference>
<evidence type="ECO:0000256" key="2">
    <source>
        <dbReference type="ARBA" id="ARBA00023122"/>
    </source>
</evidence>
<dbReference type="GO" id="GO:0042149">
    <property type="term" value="P:cellular response to glucose starvation"/>
    <property type="evidence" value="ECO:0007669"/>
    <property type="project" value="TreeGrafter"/>
</dbReference>
<dbReference type="AlphaFoldDB" id="A0A9P6UYA1"/>
<feature type="domain" description="CBS" evidence="6">
    <location>
        <begin position="124"/>
        <end position="181"/>
    </location>
</feature>
<keyword evidence="8" id="KW-1185">Reference proteome</keyword>
<dbReference type="SMART" id="SM00116">
    <property type="entry name" value="CBS"/>
    <property type="match status" value="3"/>
</dbReference>
<dbReference type="EMBL" id="JAAAIP010000105">
    <property type="protein sequence ID" value="KAG0325675.1"/>
    <property type="molecule type" value="Genomic_DNA"/>
</dbReference>
<evidence type="ECO:0000256" key="1">
    <source>
        <dbReference type="ARBA" id="ARBA00022737"/>
    </source>
</evidence>
<keyword evidence="2 3" id="KW-0129">CBS domain</keyword>
<feature type="region of interest" description="Disordered" evidence="4">
    <location>
        <begin position="465"/>
        <end position="491"/>
    </location>
</feature>
<feature type="compositionally biased region" description="Polar residues" evidence="4">
    <location>
        <begin position="670"/>
        <end position="706"/>
    </location>
</feature>
<dbReference type="OrthoDB" id="449052at2759"/>
<keyword evidence="1" id="KW-0677">Repeat</keyword>
<dbReference type="SUPFAM" id="SSF54631">
    <property type="entry name" value="CBS-domain pair"/>
    <property type="match status" value="2"/>
</dbReference>
<feature type="region of interest" description="Disordered" evidence="4">
    <location>
        <begin position="398"/>
        <end position="423"/>
    </location>
</feature>
<evidence type="ECO:0000259" key="6">
    <source>
        <dbReference type="PROSITE" id="PS51371"/>
    </source>
</evidence>
<feature type="compositionally biased region" description="Low complexity" evidence="4">
    <location>
        <begin position="654"/>
        <end position="663"/>
    </location>
</feature>
<reference evidence="7" key="1">
    <citation type="journal article" date="2020" name="Fungal Divers.">
        <title>Resolving the Mortierellaceae phylogeny through synthesis of multi-gene phylogenetics and phylogenomics.</title>
        <authorList>
            <person name="Vandepol N."/>
            <person name="Liber J."/>
            <person name="Desiro A."/>
            <person name="Na H."/>
            <person name="Kennedy M."/>
            <person name="Barry K."/>
            <person name="Grigoriev I.V."/>
            <person name="Miller A.N."/>
            <person name="O'Donnell K."/>
            <person name="Stajich J.E."/>
            <person name="Bonito G."/>
        </authorList>
    </citation>
    <scope>NUCLEOTIDE SEQUENCE</scope>
    <source>
        <strain evidence="7">REB-010B</strain>
    </source>
</reference>
<dbReference type="PANTHER" id="PTHR13780">
    <property type="entry name" value="AMP-ACTIVATED PROTEIN KINASE, GAMMA REGULATORY SUBUNIT"/>
    <property type="match status" value="1"/>
</dbReference>
<protein>
    <submittedName>
        <fullName evidence="7">Cell separation during budding</fullName>
    </submittedName>
</protein>
<evidence type="ECO:0000313" key="8">
    <source>
        <dbReference type="Proteomes" id="UP000738325"/>
    </source>
</evidence>
<dbReference type="InterPro" id="IPR046342">
    <property type="entry name" value="CBS_dom_sf"/>
</dbReference>
<dbReference type="InterPro" id="IPR000644">
    <property type="entry name" value="CBS_dom"/>
</dbReference>
<dbReference type="PROSITE" id="PS51371">
    <property type="entry name" value="CBS"/>
    <property type="match status" value="2"/>
</dbReference>
<name>A0A9P6UYA1_9FUNG</name>
<accession>A0A9P6UYA1</accession>